<dbReference type="CDD" id="cd00063">
    <property type="entry name" value="FN3"/>
    <property type="match status" value="2"/>
</dbReference>
<organism evidence="2 3">
    <name type="scientific">Mya arenaria</name>
    <name type="common">Soft-shell clam</name>
    <dbReference type="NCBI Taxonomy" id="6604"/>
    <lineage>
        <taxon>Eukaryota</taxon>
        <taxon>Metazoa</taxon>
        <taxon>Spiralia</taxon>
        <taxon>Lophotrochozoa</taxon>
        <taxon>Mollusca</taxon>
        <taxon>Bivalvia</taxon>
        <taxon>Autobranchia</taxon>
        <taxon>Heteroconchia</taxon>
        <taxon>Euheterodonta</taxon>
        <taxon>Imparidentia</taxon>
        <taxon>Neoheterodontei</taxon>
        <taxon>Myida</taxon>
        <taxon>Myoidea</taxon>
        <taxon>Myidae</taxon>
        <taxon>Mya</taxon>
    </lineage>
</organism>
<proteinExistence type="predicted"/>
<protein>
    <recommendedName>
        <fullName evidence="1">Fibronectin type-III domain-containing protein</fullName>
    </recommendedName>
</protein>
<feature type="domain" description="Fibronectin type-III" evidence="1">
    <location>
        <begin position="1"/>
        <end position="38"/>
    </location>
</feature>
<dbReference type="InterPro" id="IPR036116">
    <property type="entry name" value="FN3_sf"/>
</dbReference>
<dbReference type="SUPFAM" id="SSF49265">
    <property type="entry name" value="Fibronectin type III"/>
    <property type="match status" value="1"/>
</dbReference>
<evidence type="ECO:0000313" key="2">
    <source>
        <dbReference type="EMBL" id="WAR08991.1"/>
    </source>
</evidence>
<reference evidence="2" key="1">
    <citation type="submission" date="2022-11" db="EMBL/GenBank/DDBJ databases">
        <title>Centuries of genome instability and evolution in soft-shell clam transmissible cancer (bioRxiv).</title>
        <authorList>
            <person name="Hart S.F.M."/>
            <person name="Yonemitsu M.A."/>
            <person name="Giersch R.M."/>
            <person name="Beal B.F."/>
            <person name="Arriagada G."/>
            <person name="Davis B.W."/>
            <person name="Ostrander E.A."/>
            <person name="Goff S.P."/>
            <person name="Metzger M.J."/>
        </authorList>
    </citation>
    <scope>NUCLEOTIDE SEQUENCE</scope>
    <source>
        <strain evidence="2">MELC-2E11</strain>
        <tissue evidence="2">Siphon/mantle</tissue>
    </source>
</reference>
<accession>A0ABY7EJM2</accession>
<dbReference type="Gene3D" id="2.60.40.10">
    <property type="entry name" value="Immunoglobulins"/>
    <property type="match status" value="2"/>
</dbReference>
<keyword evidence="3" id="KW-1185">Reference proteome</keyword>
<feature type="non-terminal residue" evidence="2">
    <location>
        <position position="142"/>
    </location>
</feature>
<evidence type="ECO:0000313" key="3">
    <source>
        <dbReference type="Proteomes" id="UP001164746"/>
    </source>
</evidence>
<sequence length="142" mass="15682">SISELLPYRTYNVDVYARNSAGKGANSNVSFRTNIDYPDKPTGVYTGNKTASSLLINWAKADHFNGPTKYMVLINDLTNGSIIIPPCTTAVGDWTDKLSTECNVPGLDAYWKYDIVVEAITFDERVGELTKSSEKKTFITAE</sequence>
<dbReference type="Proteomes" id="UP001164746">
    <property type="component" value="Chromosome 6"/>
</dbReference>
<feature type="non-terminal residue" evidence="2">
    <location>
        <position position="1"/>
    </location>
</feature>
<dbReference type="PROSITE" id="PS50853">
    <property type="entry name" value="FN3"/>
    <property type="match status" value="1"/>
</dbReference>
<evidence type="ECO:0000259" key="1">
    <source>
        <dbReference type="PROSITE" id="PS50853"/>
    </source>
</evidence>
<dbReference type="InterPro" id="IPR013783">
    <property type="entry name" value="Ig-like_fold"/>
</dbReference>
<dbReference type="EMBL" id="CP111017">
    <property type="protein sequence ID" value="WAR08991.1"/>
    <property type="molecule type" value="Genomic_DNA"/>
</dbReference>
<name>A0ABY7EJM2_MYAAR</name>
<gene>
    <name evidence="2" type="ORF">MAR_018949</name>
</gene>
<dbReference type="InterPro" id="IPR003961">
    <property type="entry name" value="FN3_dom"/>
</dbReference>